<accession>A0A397G2D0</accession>
<dbReference type="PANTHER" id="PTHR24410">
    <property type="entry name" value="HL07962P-RELATED"/>
    <property type="match status" value="1"/>
</dbReference>
<evidence type="ECO:0000313" key="4">
    <source>
        <dbReference type="Proteomes" id="UP000266861"/>
    </source>
</evidence>
<keyword evidence="4" id="KW-1185">Reference proteome</keyword>
<gene>
    <name evidence="3" type="ORF">Glove_750g50</name>
</gene>
<evidence type="ECO:0000313" key="3">
    <source>
        <dbReference type="EMBL" id="RHZ44229.1"/>
    </source>
</evidence>
<dbReference type="PANTHER" id="PTHR24410:SF23">
    <property type="entry name" value="BTB DOMAIN-CONTAINING PROTEIN-RELATED"/>
    <property type="match status" value="1"/>
</dbReference>
<dbReference type="Pfam" id="PF07534">
    <property type="entry name" value="TLD"/>
    <property type="match status" value="1"/>
</dbReference>
<protein>
    <recommendedName>
        <fullName evidence="5">BTB domain-containing protein</fullName>
    </recommendedName>
</protein>
<dbReference type="InterPro" id="IPR051481">
    <property type="entry name" value="BTB-POZ/Galectin-3-binding"/>
</dbReference>
<dbReference type="PROSITE" id="PS51886">
    <property type="entry name" value="TLDC"/>
    <property type="match status" value="1"/>
</dbReference>
<dbReference type="Gene3D" id="1.25.40.420">
    <property type="match status" value="1"/>
</dbReference>
<dbReference type="InterPro" id="IPR011333">
    <property type="entry name" value="SKP1/BTB/POZ_sf"/>
</dbReference>
<dbReference type="InterPro" id="IPR011705">
    <property type="entry name" value="BACK"/>
</dbReference>
<organism evidence="3 4">
    <name type="scientific">Diversispora epigaea</name>
    <dbReference type="NCBI Taxonomy" id="1348612"/>
    <lineage>
        <taxon>Eukaryota</taxon>
        <taxon>Fungi</taxon>
        <taxon>Fungi incertae sedis</taxon>
        <taxon>Mucoromycota</taxon>
        <taxon>Glomeromycotina</taxon>
        <taxon>Glomeromycetes</taxon>
        <taxon>Diversisporales</taxon>
        <taxon>Diversisporaceae</taxon>
        <taxon>Diversispora</taxon>
    </lineage>
</organism>
<dbReference type="AlphaFoldDB" id="A0A397G2D0"/>
<evidence type="ECO:0008006" key="5">
    <source>
        <dbReference type="Google" id="ProtNLM"/>
    </source>
</evidence>
<dbReference type="InterPro" id="IPR006571">
    <property type="entry name" value="TLDc_dom"/>
</dbReference>
<dbReference type="Pfam" id="PF00651">
    <property type="entry name" value="BTB"/>
    <property type="match status" value="2"/>
</dbReference>
<dbReference type="Gene3D" id="3.30.710.10">
    <property type="entry name" value="Potassium Channel Kv1.1, Chain A"/>
    <property type="match status" value="2"/>
</dbReference>
<dbReference type="SMART" id="SM00225">
    <property type="entry name" value="BTB"/>
    <property type="match status" value="1"/>
</dbReference>
<feature type="domain" description="BTB" evidence="1">
    <location>
        <begin position="23"/>
        <end position="87"/>
    </location>
</feature>
<dbReference type="SUPFAM" id="SSF54695">
    <property type="entry name" value="POZ domain"/>
    <property type="match status" value="2"/>
</dbReference>
<name>A0A397G2D0_9GLOM</name>
<evidence type="ECO:0000259" key="1">
    <source>
        <dbReference type="PROSITE" id="PS50097"/>
    </source>
</evidence>
<sequence>MVFLFLEKLSQDFTELLNDKQEYNVRIEVDQNKNKKTFTAHSVVLRYRSSYFNKELTNTVPGDNNNYNIKTITKQNISAQIFEIILKKKKKPKKTKKTAVHWMFQKTNLVVHKNSDDGVVLHKLSQDFTELLNDKQEYNVRIEVDQNKNKKTFTAHSVVLRYRSSYFNKELTNTVPGDNNNYNIKTITKQNISAQIFEIILKYIYGGIIDTENMDTKTSFELMIAANMLEFEELSEKLENHLIESKASWMKTHFFFVYRSIFKHNKFQNLENFCNDIIAKHPNLIFESTEFTSLPESALVSILERDNLQMKESEIWDYLVKWGTARNPILPEKLEEWSDKNFMTLKTTVQQCLPLIRYFHIPDSDVKDKVKPYNKILDKQLWNDLENHFKLPDQPVKSIILPPRLVLTQELPARINGPFSTIINDQHTAIFSIWIDNPPTRYSPKDNPYEFQLILRGSKNGFSPKTFWDICDGHDNTIVIAKVEGTNEIIGGFNPLAWDKKKEGYMQTNKSFIFSFEDGNIHNSIISRVKDEHEALWYPHENNTYGPVFGYSEFMLKSEKSDFTQDKENRCYYYRSGKNKYERSIIKTDAKFSIIDYEVFKVIKKTI</sequence>
<dbReference type="InterPro" id="IPR000210">
    <property type="entry name" value="BTB/POZ_dom"/>
</dbReference>
<dbReference type="Proteomes" id="UP000266861">
    <property type="component" value="Unassembled WGS sequence"/>
</dbReference>
<feature type="domain" description="BTB" evidence="1">
    <location>
        <begin position="138"/>
        <end position="213"/>
    </location>
</feature>
<feature type="domain" description="TLDc" evidence="2">
    <location>
        <begin position="421"/>
        <end position="603"/>
    </location>
</feature>
<evidence type="ECO:0000259" key="2">
    <source>
        <dbReference type="PROSITE" id="PS51886"/>
    </source>
</evidence>
<dbReference type="EMBL" id="PQFF01000588">
    <property type="protein sequence ID" value="RHZ44229.1"/>
    <property type="molecule type" value="Genomic_DNA"/>
</dbReference>
<dbReference type="PROSITE" id="PS50097">
    <property type="entry name" value="BTB"/>
    <property type="match status" value="2"/>
</dbReference>
<reference evidence="3 4" key="1">
    <citation type="submission" date="2018-08" db="EMBL/GenBank/DDBJ databases">
        <title>Genome and evolution of the arbuscular mycorrhizal fungus Diversispora epigaea (formerly Glomus versiforme) and its bacterial endosymbionts.</title>
        <authorList>
            <person name="Sun X."/>
            <person name="Fei Z."/>
            <person name="Harrison M."/>
        </authorList>
    </citation>
    <scope>NUCLEOTIDE SEQUENCE [LARGE SCALE GENOMIC DNA]</scope>
    <source>
        <strain evidence="3 4">IT104</strain>
    </source>
</reference>
<dbReference type="Pfam" id="PF07707">
    <property type="entry name" value="BACK"/>
    <property type="match status" value="1"/>
</dbReference>
<dbReference type="OrthoDB" id="9984961at2759"/>
<proteinExistence type="predicted"/>
<comment type="caution">
    <text evidence="3">The sequence shown here is derived from an EMBL/GenBank/DDBJ whole genome shotgun (WGS) entry which is preliminary data.</text>
</comment>